<sequence length="149" mass="15400">MRSLLLLALCAAIASCVQTDPPNLPVRLEAPYSTLPDASPGTPIEAGAPVKLDPRQQELVVTSVLKWMKDPNSASFGAMAAARNRHGWITVCGTVSGRNSAGQYSGMVPFIGAMAGPSATTFVVVQIGSSAQQRADVATLCEESGASVL</sequence>
<accession>A0A1T4RW46</accession>
<evidence type="ECO:0008006" key="4">
    <source>
        <dbReference type="Google" id="ProtNLM"/>
    </source>
</evidence>
<dbReference type="OrthoDB" id="9811083at2"/>
<dbReference type="RefSeq" id="WP_085935785.1">
    <property type="nucleotide sequence ID" value="NZ_FUWJ01000006.1"/>
</dbReference>
<dbReference type="AlphaFoldDB" id="A0A1T4RW46"/>
<evidence type="ECO:0000313" key="3">
    <source>
        <dbReference type="Proteomes" id="UP000190092"/>
    </source>
</evidence>
<gene>
    <name evidence="2" type="ORF">SAMN02745126_04096</name>
</gene>
<protein>
    <recommendedName>
        <fullName evidence="4">Lipoprotein</fullName>
    </recommendedName>
</protein>
<keyword evidence="1" id="KW-0732">Signal</keyword>
<proteinExistence type="predicted"/>
<dbReference type="STRING" id="225324.SAMN02745126_04096"/>
<evidence type="ECO:0000256" key="1">
    <source>
        <dbReference type="SAM" id="SignalP"/>
    </source>
</evidence>
<organism evidence="2 3">
    <name type="scientific">Enhydrobacter aerosaccus</name>
    <dbReference type="NCBI Taxonomy" id="225324"/>
    <lineage>
        <taxon>Bacteria</taxon>
        <taxon>Pseudomonadati</taxon>
        <taxon>Pseudomonadota</taxon>
        <taxon>Alphaproteobacteria</taxon>
        <taxon>Hyphomicrobiales</taxon>
        <taxon>Enhydrobacter</taxon>
    </lineage>
</organism>
<dbReference type="EMBL" id="FUWJ01000006">
    <property type="protein sequence ID" value="SKA20107.1"/>
    <property type="molecule type" value="Genomic_DNA"/>
</dbReference>
<reference evidence="3" key="1">
    <citation type="submission" date="2017-02" db="EMBL/GenBank/DDBJ databases">
        <authorList>
            <person name="Varghese N."/>
            <person name="Submissions S."/>
        </authorList>
    </citation>
    <scope>NUCLEOTIDE SEQUENCE [LARGE SCALE GENOMIC DNA]</scope>
    <source>
        <strain evidence="3">ATCC 27094</strain>
    </source>
</reference>
<feature type="chain" id="PRO_5012459339" description="Lipoprotein" evidence="1">
    <location>
        <begin position="20"/>
        <end position="149"/>
    </location>
</feature>
<keyword evidence="3" id="KW-1185">Reference proteome</keyword>
<evidence type="ECO:0000313" key="2">
    <source>
        <dbReference type="EMBL" id="SKA20107.1"/>
    </source>
</evidence>
<dbReference type="Proteomes" id="UP000190092">
    <property type="component" value="Unassembled WGS sequence"/>
</dbReference>
<dbReference type="PROSITE" id="PS51257">
    <property type="entry name" value="PROKAR_LIPOPROTEIN"/>
    <property type="match status" value="1"/>
</dbReference>
<feature type="signal peptide" evidence="1">
    <location>
        <begin position="1"/>
        <end position="19"/>
    </location>
</feature>
<name>A0A1T4RW46_9HYPH</name>